<evidence type="ECO:0000313" key="2">
    <source>
        <dbReference type="Proteomes" id="UP001500724"/>
    </source>
</evidence>
<dbReference type="InterPro" id="IPR038084">
    <property type="entry name" value="PduO/GlcC-like_sf"/>
</dbReference>
<dbReference type="Pfam" id="PF03928">
    <property type="entry name" value="HbpS-like"/>
    <property type="match status" value="1"/>
</dbReference>
<protein>
    <submittedName>
        <fullName evidence="1">Heme-binding protein</fullName>
    </submittedName>
</protein>
<keyword evidence="2" id="KW-1185">Reference proteome</keyword>
<dbReference type="SUPFAM" id="SSF143744">
    <property type="entry name" value="GlcG-like"/>
    <property type="match status" value="1"/>
</dbReference>
<evidence type="ECO:0000313" key="1">
    <source>
        <dbReference type="EMBL" id="GAA0667597.1"/>
    </source>
</evidence>
<dbReference type="InterPro" id="IPR005624">
    <property type="entry name" value="PduO/GlcC-like"/>
</dbReference>
<dbReference type="InterPro" id="IPR052517">
    <property type="entry name" value="GlcG_carb_metab_protein"/>
</dbReference>
<proteinExistence type="predicted"/>
<organism evidence="1 2">
    <name type="scientific">Streptomyces thermocarboxydovorans</name>
    <dbReference type="NCBI Taxonomy" id="59298"/>
    <lineage>
        <taxon>Bacteria</taxon>
        <taxon>Bacillati</taxon>
        <taxon>Actinomycetota</taxon>
        <taxon>Actinomycetes</taxon>
        <taxon>Kitasatosporales</taxon>
        <taxon>Streptomycetaceae</taxon>
        <taxon>Streptomyces</taxon>
    </lineage>
</organism>
<dbReference type="EMBL" id="BAAAGU010000075">
    <property type="protein sequence ID" value="GAA0667597.1"/>
    <property type="molecule type" value="Genomic_DNA"/>
</dbReference>
<dbReference type="RefSeq" id="WP_344006743.1">
    <property type="nucleotide sequence ID" value="NZ_BAAAGU010000075.1"/>
</dbReference>
<comment type="caution">
    <text evidence="1">The sequence shown here is derived from an EMBL/GenBank/DDBJ whole genome shotgun (WGS) entry which is preliminary data.</text>
</comment>
<name>A0ABP3T2R1_9ACTN</name>
<dbReference type="PANTHER" id="PTHR34309">
    <property type="entry name" value="SLR1406 PROTEIN"/>
    <property type="match status" value="1"/>
</dbReference>
<sequence>MTALINARTIGLNAARSAVDTAVAVATSLGVPVCVAVVDRAGHLLAYGRMDSAPLLSAQIALDKAYTVAAFGLPTHEWFDLIKDEPALLHGIVKTDRLVVFGGGVPVTVDGELVGAVGVSGGSTKQDRLIAESGAAAAVPQSVSTSGGVT</sequence>
<dbReference type="Gene3D" id="3.30.450.150">
    <property type="entry name" value="Haem-degrading domain"/>
    <property type="match status" value="1"/>
</dbReference>
<accession>A0ABP3T2R1</accession>
<reference evidence="2" key="1">
    <citation type="journal article" date="2019" name="Int. J. Syst. Evol. Microbiol.">
        <title>The Global Catalogue of Microorganisms (GCM) 10K type strain sequencing project: providing services to taxonomists for standard genome sequencing and annotation.</title>
        <authorList>
            <consortium name="The Broad Institute Genomics Platform"/>
            <consortium name="The Broad Institute Genome Sequencing Center for Infectious Disease"/>
            <person name="Wu L."/>
            <person name="Ma J."/>
        </authorList>
    </citation>
    <scope>NUCLEOTIDE SEQUENCE [LARGE SCALE GENOMIC DNA]</scope>
    <source>
        <strain evidence="2">JCM 10367</strain>
    </source>
</reference>
<dbReference type="PANTHER" id="PTHR34309:SF1">
    <property type="entry name" value="PROTEIN GLCG"/>
    <property type="match status" value="1"/>
</dbReference>
<gene>
    <name evidence="1" type="ORF">GCM10009535_54350</name>
</gene>
<dbReference type="Proteomes" id="UP001500724">
    <property type="component" value="Unassembled WGS sequence"/>
</dbReference>